<dbReference type="EMBL" id="CP034207">
    <property type="protein sequence ID" value="QBZ60495.1"/>
    <property type="molecule type" value="Genomic_DNA"/>
</dbReference>
<sequence>MFSMGNVKTLPAASQASAEGGSVGSTNMTGPETSFTASAETQLSSLAMASSSTGSDAAADPVAACLEDGASSLLSSAAAIVLGGLDR</sequence>
<evidence type="ECO:0000313" key="3">
    <source>
        <dbReference type="Proteomes" id="UP000294847"/>
    </source>
</evidence>
<dbReference type="Proteomes" id="UP000294847">
    <property type="component" value="Chromosome 4"/>
</dbReference>
<accession>A0A4P7NF42</accession>
<evidence type="ECO:0000256" key="1">
    <source>
        <dbReference type="SAM" id="MobiDB-lite"/>
    </source>
</evidence>
<dbReference type="AlphaFoldDB" id="A0A4P7NF42"/>
<evidence type="ECO:0000313" key="2">
    <source>
        <dbReference type="EMBL" id="QBZ60495.1"/>
    </source>
</evidence>
<name>A0A4P7NF42_PYROR</name>
<feature type="region of interest" description="Disordered" evidence="1">
    <location>
        <begin position="1"/>
        <end position="41"/>
    </location>
</feature>
<protein>
    <submittedName>
        <fullName evidence="2">Uncharacterized protein</fullName>
    </submittedName>
</protein>
<feature type="compositionally biased region" description="Polar residues" evidence="1">
    <location>
        <begin position="24"/>
        <end position="41"/>
    </location>
</feature>
<proteinExistence type="predicted"/>
<organism evidence="2 3">
    <name type="scientific">Pyricularia oryzae</name>
    <name type="common">Rice blast fungus</name>
    <name type="synonym">Magnaporthe oryzae</name>
    <dbReference type="NCBI Taxonomy" id="318829"/>
    <lineage>
        <taxon>Eukaryota</taxon>
        <taxon>Fungi</taxon>
        <taxon>Dikarya</taxon>
        <taxon>Ascomycota</taxon>
        <taxon>Pezizomycotina</taxon>
        <taxon>Sordariomycetes</taxon>
        <taxon>Sordariomycetidae</taxon>
        <taxon>Magnaporthales</taxon>
        <taxon>Pyriculariaceae</taxon>
        <taxon>Pyricularia</taxon>
    </lineage>
</organism>
<gene>
    <name evidence="2" type="ORF">PoMZ_07437</name>
</gene>
<reference evidence="2 3" key="1">
    <citation type="journal article" date="2019" name="Mol. Biol. Evol.">
        <title>Blast fungal genomes show frequent chromosomal changes, gene gains and losses, and effector gene turnover.</title>
        <authorList>
            <person name="Gomez Luciano L.B."/>
            <person name="Jason Tsai I."/>
            <person name="Chuma I."/>
            <person name="Tosa Y."/>
            <person name="Chen Y.H."/>
            <person name="Li J.Y."/>
            <person name="Li M.Y."/>
            <person name="Jade Lu M.Y."/>
            <person name="Nakayashiki H."/>
            <person name="Li W.H."/>
        </authorList>
    </citation>
    <scope>NUCLEOTIDE SEQUENCE [LARGE SCALE GENOMIC DNA]</scope>
    <source>
        <strain evidence="2">MZ5-1-6</strain>
    </source>
</reference>